<dbReference type="Ensembl" id="ENSNNAT00000023575.1">
    <property type="protein sequence ID" value="ENSNNAP00000022498.1"/>
    <property type="gene ID" value="ENSNNAG00000014725.1"/>
</dbReference>
<evidence type="ECO:0000256" key="8">
    <source>
        <dbReference type="ARBA" id="ARBA00023157"/>
    </source>
</evidence>
<keyword evidence="5" id="KW-0391">Immunity</keyword>
<comment type="subcellular location">
    <subcellularLocation>
        <location evidence="1">Membrane</location>
        <topology evidence="1">Single-pass type I membrane protein</topology>
    </subcellularLocation>
</comment>
<evidence type="ECO:0000256" key="5">
    <source>
        <dbReference type="ARBA" id="ARBA00022859"/>
    </source>
</evidence>
<accession>A0A8C6Y156</accession>
<keyword evidence="13" id="KW-1185">Reference proteome</keyword>
<proteinExistence type="inferred from homology"/>
<dbReference type="Proteomes" id="UP000694559">
    <property type="component" value="Unplaced"/>
</dbReference>
<dbReference type="GO" id="GO:0005615">
    <property type="term" value="C:extracellular space"/>
    <property type="evidence" value="ECO:0007669"/>
    <property type="project" value="TreeGrafter"/>
</dbReference>
<dbReference type="PANTHER" id="PTHR16675:SF242">
    <property type="entry name" value="MAJOR HISTOCOMPATIBILITY COMPLEX CLASS I-RELATED GENE PROTEIN"/>
    <property type="match status" value="1"/>
</dbReference>
<evidence type="ECO:0000259" key="11">
    <source>
        <dbReference type="PROSITE" id="PS50835"/>
    </source>
</evidence>
<dbReference type="SMART" id="SM00407">
    <property type="entry name" value="IGc1"/>
    <property type="match status" value="1"/>
</dbReference>
<dbReference type="PROSITE" id="PS00290">
    <property type="entry name" value="IG_MHC"/>
    <property type="match status" value="1"/>
</dbReference>
<dbReference type="PRINTS" id="PR01638">
    <property type="entry name" value="MHCCLASSI"/>
</dbReference>
<dbReference type="Pfam" id="PF07654">
    <property type="entry name" value="C1-set"/>
    <property type="match status" value="1"/>
</dbReference>
<evidence type="ECO:0000256" key="6">
    <source>
        <dbReference type="ARBA" id="ARBA00022989"/>
    </source>
</evidence>
<name>A0A8C6Y156_NAJNA</name>
<dbReference type="InterPro" id="IPR050208">
    <property type="entry name" value="MHC_class-I_related"/>
</dbReference>
<dbReference type="FunFam" id="3.30.500.10:FF:000001">
    <property type="entry name" value="H-2 class I histocompatibility antigen, alpha chain"/>
    <property type="match status" value="1"/>
</dbReference>
<dbReference type="AlphaFoldDB" id="A0A8C6Y156"/>
<comment type="similarity">
    <text evidence="10">Belongs to the MHC class I family.</text>
</comment>
<dbReference type="InterPro" id="IPR001039">
    <property type="entry name" value="MHC_I_a_a1/a2"/>
</dbReference>
<dbReference type="InterPro" id="IPR011162">
    <property type="entry name" value="MHC_I/II-like_Ag-recog"/>
</dbReference>
<dbReference type="PANTHER" id="PTHR16675">
    <property type="entry name" value="MHC CLASS I-RELATED"/>
    <property type="match status" value="1"/>
</dbReference>
<dbReference type="Gene3D" id="3.30.500.10">
    <property type="entry name" value="MHC class I-like antigen recognition-like"/>
    <property type="match status" value="1"/>
</dbReference>
<evidence type="ECO:0000256" key="3">
    <source>
        <dbReference type="ARBA" id="ARBA00022692"/>
    </source>
</evidence>
<keyword evidence="8" id="KW-1015">Disulfide bond</keyword>
<dbReference type="Gene3D" id="2.60.40.10">
    <property type="entry name" value="Immunoglobulins"/>
    <property type="match status" value="1"/>
</dbReference>
<dbReference type="GO" id="GO:0006955">
    <property type="term" value="P:immune response"/>
    <property type="evidence" value="ECO:0007669"/>
    <property type="project" value="TreeGrafter"/>
</dbReference>
<dbReference type="GO" id="GO:0042612">
    <property type="term" value="C:MHC class I protein complex"/>
    <property type="evidence" value="ECO:0007669"/>
    <property type="project" value="UniProtKB-KW"/>
</dbReference>
<dbReference type="GO" id="GO:0009897">
    <property type="term" value="C:external side of plasma membrane"/>
    <property type="evidence" value="ECO:0007669"/>
    <property type="project" value="TreeGrafter"/>
</dbReference>
<dbReference type="InterPro" id="IPR011161">
    <property type="entry name" value="MHC_I-like_Ag-recog"/>
</dbReference>
<feature type="domain" description="Ig-like" evidence="11">
    <location>
        <begin position="185"/>
        <end position="274"/>
    </location>
</feature>
<dbReference type="PROSITE" id="PS50835">
    <property type="entry name" value="IG_LIKE"/>
    <property type="match status" value="1"/>
</dbReference>
<protein>
    <recommendedName>
        <fullName evidence="11">Ig-like domain-containing protein</fullName>
    </recommendedName>
</protein>
<dbReference type="SUPFAM" id="SSF54452">
    <property type="entry name" value="MHC antigen-recognition domain"/>
    <property type="match status" value="1"/>
</dbReference>
<evidence type="ECO:0000256" key="7">
    <source>
        <dbReference type="ARBA" id="ARBA00023136"/>
    </source>
</evidence>
<evidence type="ECO:0000256" key="1">
    <source>
        <dbReference type="ARBA" id="ARBA00004479"/>
    </source>
</evidence>
<keyword evidence="3" id="KW-0812">Transmembrane</keyword>
<evidence type="ECO:0000313" key="13">
    <source>
        <dbReference type="Proteomes" id="UP000694559"/>
    </source>
</evidence>
<dbReference type="InterPro" id="IPR037055">
    <property type="entry name" value="MHC_I-like_Ag-recog_sf"/>
</dbReference>
<dbReference type="GeneTree" id="ENSGT01150000286995"/>
<keyword evidence="7" id="KW-0472">Membrane</keyword>
<evidence type="ECO:0000256" key="10">
    <source>
        <dbReference type="RuleBase" id="RU004439"/>
    </source>
</evidence>
<dbReference type="Pfam" id="PF00129">
    <property type="entry name" value="MHC_I"/>
    <property type="match status" value="1"/>
</dbReference>
<dbReference type="InterPro" id="IPR003006">
    <property type="entry name" value="Ig/MHC_CS"/>
</dbReference>
<evidence type="ECO:0000256" key="9">
    <source>
        <dbReference type="ARBA" id="ARBA00023180"/>
    </source>
</evidence>
<dbReference type="GO" id="GO:0002474">
    <property type="term" value="P:antigen processing and presentation of peptide antigen via MHC class I"/>
    <property type="evidence" value="ECO:0007669"/>
    <property type="project" value="UniProtKB-KW"/>
</dbReference>
<dbReference type="InterPro" id="IPR003597">
    <property type="entry name" value="Ig_C1-set"/>
</dbReference>
<keyword evidence="2" id="KW-0490">MHC I</keyword>
<dbReference type="SUPFAM" id="SSF48726">
    <property type="entry name" value="Immunoglobulin"/>
    <property type="match status" value="1"/>
</dbReference>
<evidence type="ECO:0000256" key="4">
    <source>
        <dbReference type="ARBA" id="ARBA00022729"/>
    </source>
</evidence>
<keyword evidence="9" id="KW-0325">Glycoprotein</keyword>
<dbReference type="InterPro" id="IPR036179">
    <property type="entry name" value="Ig-like_dom_sf"/>
</dbReference>
<evidence type="ECO:0000256" key="2">
    <source>
        <dbReference type="ARBA" id="ARBA00022451"/>
    </source>
</evidence>
<organism evidence="12 13">
    <name type="scientific">Naja naja</name>
    <name type="common">Indian cobra</name>
    <dbReference type="NCBI Taxonomy" id="35670"/>
    <lineage>
        <taxon>Eukaryota</taxon>
        <taxon>Metazoa</taxon>
        <taxon>Chordata</taxon>
        <taxon>Craniata</taxon>
        <taxon>Vertebrata</taxon>
        <taxon>Euteleostomi</taxon>
        <taxon>Lepidosauria</taxon>
        <taxon>Squamata</taxon>
        <taxon>Bifurcata</taxon>
        <taxon>Unidentata</taxon>
        <taxon>Episquamata</taxon>
        <taxon>Toxicofera</taxon>
        <taxon>Serpentes</taxon>
        <taxon>Colubroidea</taxon>
        <taxon>Elapidae</taxon>
        <taxon>Elapinae</taxon>
        <taxon>Naja</taxon>
    </lineage>
</organism>
<dbReference type="InterPro" id="IPR007110">
    <property type="entry name" value="Ig-like_dom"/>
</dbReference>
<keyword evidence="6" id="KW-1133">Transmembrane helix</keyword>
<sequence>IFFGSQNTLGLILVGLIYLWCASSHSMKYFYCRGYVDDQLFVHYDSNSRKVQPRVSWIEKGTQIIRGDEELFRDSLEILRSRYNQSGGLHTIQWMYGCELRRDGSKGGFMQYGYDGRTFITFDKETLTWVAPDPQAQITKRKWDAIPGWNQQNKAYLEETCIEWLEKYLSYGNETLLRTGEFSFPSTFLTHLPKVEDGMETHVCRLDGFYPREIDAFWTRDGEVWEEETFHGSLAPNADGTYHYWLSIRIDPKERGRYRCHVEHDGLQEPLDLALEGERLQGGTGWALWQAGRWWERNLAPDVSRCEHT</sequence>
<dbReference type="InterPro" id="IPR013783">
    <property type="entry name" value="Ig-like_fold"/>
</dbReference>
<reference evidence="12" key="1">
    <citation type="submission" date="2025-08" db="UniProtKB">
        <authorList>
            <consortium name="Ensembl"/>
        </authorList>
    </citation>
    <scope>IDENTIFICATION</scope>
</reference>
<reference evidence="12" key="2">
    <citation type="submission" date="2025-09" db="UniProtKB">
        <authorList>
            <consortium name="Ensembl"/>
        </authorList>
    </citation>
    <scope>IDENTIFICATION</scope>
</reference>
<evidence type="ECO:0000313" key="12">
    <source>
        <dbReference type="Ensembl" id="ENSNNAP00000022498.1"/>
    </source>
</evidence>
<keyword evidence="4" id="KW-0732">Signal</keyword>
<dbReference type="FunFam" id="2.60.40.10:FF:000204">
    <property type="entry name" value="Major histocompatibility complex, class I-related protein"/>
    <property type="match status" value="1"/>
</dbReference>